<name>A0A0U4CQX0_9ACTN</name>
<evidence type="ECO:0000313" key="4">
    <source>
        <dbReference type="Proteomes" id="UP000067689"/>
    </source>
</evidence>
<dbReference type="Pfam" id="PF03992">
    <property type="entry name" value="ABM"/>
    <property type="match status" value="1"/>
</dbReference>
<evidence type="ECO:0000259" key="2">
    <source>
        <dbReference type="PROSITE" id="PS51725"/>
    </source>
</evidence>
<keyword evidence="4" id="KW-1185">Reference proteome</keyword>
<feature type="compositionally biased region" description="Basic and acidic residues" evidence="1">
    <location>
        <begin position="76"/>
        <end position="85"/>
    </location>
</feature>
<dbReference type="GO" id="GO:0004497">
    <property type="term" value="F:monooxygenase activity"/>
    <property type="evidence" value="ECO:0007669"/>
    <property type="project" value="UniProtKB-KW"/>
</dbReference>
<dbReference type="InterPro" id="IPR011008">
    <property type="entry name" value="Dimeric_a/b-barrel"/>
</dbReference>
<sequence length="110" mass="12030">MTVIKINAITVPAENGDELAHRFAARAGAVDGSEGFEGFELLKPTDDREQWLVVTRWRDEESFQAWLQSPAFAHGHRSESERAGGEEPQPVASHSELWSYTVAGGSPGHA</sequence>
<dbReference type="PANTHER" id="PTHR34474:SF2">
    <property type="entry name" value="SIGNAL TRANSDUCTION PROTEIN TRAP"/>
    <property type="match status" value="1"/>
</dbReference>
<dbReference type="Proteomes" id="UP000067689">
    <property type="component" value="Chromosome"/>
</dbReference>
<organism evidence="3 4">
    <name type="scientific">Aeromicrobium erythreum</name>
    <dbReference type="NCBI Taxonomy" id="2041"/>
    <lineage>
        <taxon>Bacteria</taxon>
        <taxon>Bacillati</taxon>
        <taxon>Actinomycetota</taxon>
        <taxon>Actinomycetes</taxon>
        <taxon>Propionibacteriales</taxon>
        <taxon>Nocardioidaceae</taxon>
        <taxon>Aeromicrobium</taxon>
    </lineage>
</organism>
<dbReference type="AlphaFoldDB" id="A0A0U4CQX0"/>
<dbReference type="PROSITE" id="PS51725">
    <property type="entry name" value="ABM"/>
    <property type="match status" value="1"/>
</dbReference>
<evidence type="ECO:0000256" key="1">
    <source>
        <dbReference type="SAM" id="MobiDB-lite"/>
    </source>
</evidence>
<dbReference type="OrthoDB" id="5518003at2"/>
<dbReference type="InterPro" id="IPR007138">
    <property type="entry name" value="ABM_dom"/>
</dbReference>
<dbReference type="SUPFAM" id="SSF54909">
    <property type="entry name" value="Dimeric alpha+beta barrel"/>
    <property type="match status" value="1"/>
</dbReference>
<dbReference type="InterPro" id="IPR050404">
    <property type="entry name" value="Heme-degrading_MO"/>
</dbReference>
<dbReference type="PANTHER" id="PTHR34474">
    <property type="entry name" value="SIGNAL TRANSDUCTION PROTEIN TRAP"/>
    <property type="match status" value="1"/>
</dbReference>
<protein>
    <submittedName>
        <fullName evidence="3">Antibiotic biosynthesis monooxygenase</fullName>
    </submittedName>
</protein>
<feature type="region of interest" description="Disordered" evidence="1">
    <location>
        <begin position="70"/>
        <end position="110"/>
    </location>
</feature>
<evidence type="ECO:0000313" key="3">
    <source>
        <dbReference type="EMBL" id="ALX05494.1"/>
    </source>
</evidence>
<keyword evidence="3" id="KW-0503">Monooxygenase</keyword>
<dbReference type="PATRIC" id="fig|2041.4.peg.2641"/>
<proteinExistence type="predicted"/>
<keyword evidence="3" id="KW-0560">Oxidoreductase</keyword>
<accession>A0A0U4CQX0</accession>
<feature type="domain" description="ABM" evidence="2">
    <location>
        <begin position="3"/>
        <end position="97"/>
    </location>
</feature>
<dbReference type="EMBL" id="CP011502">
    <property type="protein sequence ID" value="ALX05494.1"/>
    <property type="molecule type" value="Genomic_DNA"/>
</dbReference>
<gene>
    <name evidence="3" type="ORF">AERYTH_12705</name>
</gene>
<dbReference type="Gene3D" id="3.30.70.100">
    <property type="match status" value="1"/>
</dbReference>
<dbReference type="RefSeq" id="WP_067859307.1">
    <property type="nucleotide sequence ID" value="NZ_CP011502.1"/>
</dbReference>
<reference evidence="3 4" key="1">
    <citation type="journal article" date="1991" name="Int. J. Syst. Bacteriol.">
        <title>Description of the erythromycin-producing bacterium Arthrobacter sp. strain NRRL B-3381 as Aeromicrobium erythreum gen. nov., sp. nov.</title>
        <authorList>
            <person name="Miller E.S."/>
            <person name="Woese C.R."/>
            <person name="Brenner S."/>
        </authorList>
    </citation>
    <scope>NUCLEOTIDE SEQUENCE [LARGE SCALE GENOMIC DNA]</scope>
    <source>
        <strain evidence="3 4">AR18</strain>
    </source>
</reference>
<dbReference type="KEGG" id="aer:AERYTH_12705"/>